<sequence length="226" mass="24874">MPHPMSPQSPTPTLLSSSRGSSMHLVEYDYDEPKPAKKILAKAIYDNIAESTDELAFRKGDILTVIETDTSDLKGWWLCQLRGRQGICPGNRLKIIQPHDSGCFTLSPASSPCPSIGPGTNLNSPVPSDIYENTTTASSISSATSTTTPGSNRQQLYQNQHQGKRRSWHINPNKVIQIINKLTVYTTGNSKEILLKSAINVQTFSRKSTVIDRLLKPPSSPFLPQK</sequence>
<reference evidence="5" key="2">
    <citation type="submission" date="2025-05" db="UniProtKB">
        <authorList>
            <consortium name="EnsemblMetazoa"/>
        </authorList>
    </citation>
    <scope>IDENTIFICATION</scope>
    <source>
        <strain evidence="5">Foshan</strain>
    </source>
</reference>
<evidence type="ECO:0000313" key="6">
    <source>
        <dbReference type="Proteomes" id="UP000069940"/>
    </source>
</evidence>
<dbReference type="RefSeq" id="XP_062709606.1">
    <property type="nucleotide sequence ID" value="XM_062853622.1"/>
</dbReference>
<feature type="compositionally biased region" description="Low complexity" evidence="3">
    <location>
        <begin position="11"/>
        <end position="20"/>
    </location>
</feature>
<evidence type="ECO:0000256" key="1">
    <source>
        <dbReference type="ARBA" id="ARBA00022443"/>
    </source>
</evidence>
<evidence type="ECO:0000259" key="4">
    <source>
        <dbReference type="PROSITE" id="PS50002"/>
    </source>
</evidence>
<organism evidence="5 6">
    <name type="scientific">Aedes albopictus</name>
    <name type="common">Asian tiger mosquito</name>
    <name type="synonym">Stegomyia albopicta</name>
    <dbReference type="NCBI Taxonomy" id="7160"/>
    <lineage>
        <taxon>Eukaryota</taxon>
        <taxon>Metazoa</taxon>
        <taxon>Ecdysozoa</taxon>
        <taxon>Arthropoda</taxon>
        <taxon>Hexapoda</taxon>
        <taxon>Insecta</taxon>
        <taxon>Pterygota</taxon>
        <taxon>Neoptera</taxon>
        <taxon>Endopterygota</taxon>
        <taxon>Diptera</taxon>
        <taxon>Nematocera</taxon>
        <taxon>Culicoidea</taxon>
        <taxon>Culicidae</taxon>
        <taxon>Culicinae</taxon>
        <taxon>Aedini</taxon>
        <taxon>Aedes</taxon>
        <taxon>Stegomyia</taxon>
    </lineage>
</organism>
<accession>A0ABM1ZHD0</accession>
<evidence type="ECO:0000313" key="5">
    <source>
        <dbReference type="EnsemblMetazoa" id="AALFPA23_018510.P27159"/>
    </source>
</evidence>
<dbReference type="Proteomes" id="UP000069940">
    <property type="component" value="Unassembled WGS sequence"/>
</dbReference>
<dbReference type="PANTHER" id="PTHR10654:SF18">
    <property type="entry name" value="IP17195P"/>
    <property type="match status" value="1"/>
</dbReference>
<keyword evidence="6" id="KW-1185">Reference proteome</keyword>
<dbReference type="SUPFAM" id="SSF50044">
    <property type="entry name" value="SH3-domain"/>
    <property type="match status" value="1"/>
</dbReference>
<proteinExistence type="predicted"/>
<dbReference type="InterPro" id="IPR036028">
    <property type="entry name" value="SH3-like_dom_sf"/>
</dbReference>
<dbReference type="EnsemblMetazoa" id="AALFPA23_018510.R27159">
    <property type="protein sequence ID" value="AALFPA23_018510.P27159"/>
    <property type="gene ID" value="AALFPA23_018510"/>
</dbReference>
<dbReference type="GeneID" id="134288525"/>
<dbReference type="PRINTS" id="PR00452">
    <property type="entry name" value="SH3DOMAIN"/>
</dbReference>
<protein>
    <recommendedName>
        <fullName evidence="4">SH3 domain-containing protein</fullName>
    </recommendedName>
</protein>
<reference evidence="6" key="1">
    <citation type="journal article" date="2015" name="Proc. Natl. Acad. Sci. U.S.A.">
        <title>Genome sequence of the Asian Tiger mosquito, Aedes albopictus, reveals insights into its biology, genetics, and evolution.</title>
        <authorList>
            <person name="Chen X.G."/>
            <person name="Jiang X."/>
            <person name="Gu J."/>
            <person name="Xu M."/>
            <person name="Wu Y."/>
            <person name="Deng Y."/>
            <person name="Zhang C."/>
            <person name="Bonizzoni M."/>
            <person name="Dermauw W."/>
            <person name="Vontas J."/>
            <person name="Armbruster P."/>
            <person name="Huang X."/>
            <person name="Yang Y."/>
            <person name="Zhang H."/>
            <person name="He W."/>
            <person name="Peng H."/>
            <person name="Liu Y."/>
            <person name="Wu K."/>
            <person name="Chen J."/>
            <person name="Lirakis M."/>
            <person name="Topalis P."/>
            <person name="Van Leeuwen T."/>
            <person name="Hall A.B."/>
            <person name="Jiang X."/>
            <person name="Thorpe C."/>
            <person name="Mueller R.L."/>
            <person name="Sun C."/>
            <person name="Waterhouse R.M."/>
            <person name="Yan G."/>
            <person name="Tu Z.J."/>
            <person name="Fang X."/>
            <person name="James A.A."/>
        </authorList>
    </citation>
    <scope>NUCLEOTIDE SEQUENCE [LARGE SCALE GENOMIC DNA]</scope>
    <source>
        <strain evidence="6">Foshan</strain>
    </source>
</reference>
<dbReference type="PROSITE" id="PS50002">
    <property type="entry name" value="SH3"/>
    <property type="match status" value="1"/>
</dbReference>
<dbReference type="InterPro" id="IPR037362">
    <property type="entry name" value="CAS_fam"/>
</dbReference>
<dbReference type="PRINTS" id="PR01887">
    <property type="entry name" value="SPECTRNALPHA"/>
</dbReference>
<dbReference type="SMART" id="SM00326">
    <property type="entry name" value="SH3"/>
    <property type="match status" value="1"/>
</dbReference>
<feature type="compositionally biased region" description="Pro residues" evidence="3">
    <location>
        <begin position="1"/>
        <end position="10"/>
    </location>
</feature>
<evidence type="ECO:0000256" key="2">
    <source>
        <dbReference type="PROSITE-ProRule" id="PRU00192"/>
    </source>
</evidence>
<dbReference type="Gene3D" id="2.30.30.40">
    <property type="entry name" value="SH3 Domains"/>
    <property type="match status" value="1"/>
</dbReference>
<keyword evidence="1 2" id="KW-0728">SH3 domain</keyword>
<dbReference type="CDD" id="cd11844">
    <property type="entry name" value="SH3_CAS"/>
    <property type="match status" value="1"/>
</dbReference>
<feature type="region of interest" description="Disordered" evidence="3">
    <location>
        <begin position="1"/>
        <end position="20"/>
    </location>
</feature>
<dbReference type="InterPro" id="IPR001452">
    <property type="entry name" value="SH3_domain"/>
</dbReference>
<feature type="domain" description="SH3" evidence="4">
    <location>
        <begin position="36"/>
        <end position="98"/>
    </location>
</feature>
<name>A0ABM1ZHD0_AEDAL</name>
<evidence type="ECO:0000256" key="3">
    <source>
        <dbReference type="SAM" id="MobiDB-lite"/>
    </source>
</evidence>
<dbReference type="Pfam" id="PF00018">
    <property type="entry name" value="SH3_1"/>
    <property type="match status" value="1"/>
</dbReference>
<dbReference type="PANTHER" id="PTHR10654">
    <property type="entry name" value="CAS SCAFFOLDING PROTEIN"/>
    <property type="match status" value="1"/>
</dbReference>